<organism evidence="11 12">
    <name type="scientific">Stachybotrys elegans</name>
    <dbReference type="NCBI Taxonomy" id="80388"/>
    <lineage>
        <taxon>Eukaryota</taxon>
        <taxon>Fungi</taxon>
        <taxon>Dikarya</taxon>
        <taxon>Ascomycota</taxon>
        <taxon>Pezizomycotina</taxon>
        <taxon>Sordariomycetes</taxon>
        <taxon>Hypocreomycetidae</taxon>
        <taxon>Hypocreales</taxon>
        <taxon>Stachybotryaceae</taxon>
        <taxon>Stachybotrys</taxon>
    </lineage>
</organism>
<dbReference type="GO" id="GO:0005507">
    <property type="term" value="F:copper ion binding"/>
    <property type="evidence" value="ECO:0007669"/>
    <property type="project" value="InterPro"/>
</dbReference>
<dbReference type="PANTHER" id="PTHR11709:SF145">
    <property type="entry name" value="LCC1"/>
    <property type="match status" value="1"/>
</dbReference>
<dbReference type="InterPro" id="IPR011707">
    <property type="entry name" value="Cu-oxidase-like_N"/>
</dbReference>
<dbReference type="InterPro" id="IPR011706">
    <property type="entry name" value="Cu-oxidase_C"/>
</dbReference>
<dbReference type="Pfam" id="PF07732">
    <property type="entry name" value="Cu-oxidase_3"/>
    <property type="match status" value="1"/>
</dbReference>
<dbReference type="Gene3D" id="2.60.40.420">
    <property type="entry name" value="Cupredoxins - blue copper proteins"/>
    <property type="match status" value="3"/>
</dbReference>
<dbReference type="PROSITE" id="PS00080">
    <property type="entry name" value="MULTICOPPER_OXIDASE2"/>
    <property type="match status" value="1"/>
</dbReference>
<comment type="caution">
    <text evidence="11">The sequence shown here is derived from an EMBL/GenBank/DDBJ whole genome shotgun (WGS) entry which is preliminary data.</text>
</comment>
<evidence type="ECO:0000256" key="1">
    <source>
        <dbReference type="ARBA" id="ARBA00010609"/>
    </source>
</evidence>
<accession>A0A8K0WME1</accession>
<dbReference type="EMBL" id="JAGPNK010000015">
    <property type="protein sequence ID" value="KAH7308600.1"/>
    <property type="molecule type" value="Genomic_DNA"/>
</dbReference>
<dbReference type="PANTHER" id="PTHR11709">
    <property type="entry name" value="MULTI-COPPER OXIDASE"/>
    <property type="match status" value="1"/>
</dbReference>
<keyword evidence="3 7" id="KW-0732">Signal</keyword>
<protein>
    <submittedName>
        <fullName evidence="11">Multicopper oxidase-domain-containing protein</fullName>
    </submittedName>
</protein>
<dbReference type="GO" id="GO:0016491">
    <property type="term" value="F:oxidoreductase activity"/>
    <property type="evidence" value="ECO:0007669"/>
    <property type="project" value="UniProtKB-KW"/>
</dbReference>
<reference evidence="11" key="1">
    <citation type="journal article" date="2021" name="Nat. Commun.">
        <title>Genetic determinants of endophytism in the Arabidopsis root mycobiome.</title>
        <authorList>
            <person name="Mesny F."/>
            <person name="Miyauchi S."/>
            <person name="Thiergart T."/>
            <person name="Pickel B."/>
            <person name="Atanasova L."/>
            <person name="Karlsson M."/>
            <person name="Huettel B."/>
            <person name="Barry K.W."/>
            <person name="Haridas S."/>
            <person name="Chen C."/>
            <person name="Bauer D."/>
            <person name="Andreopoulos W."/>
            <person name="Pangilinan J."/>
            <person name="LaButti K."/>
            <person name="Riley R."/>
            <person name="Lipzen A."/>
            <person name="Clum A."/>
            <person name="Drula E."/>
            <person name="Henrissat B."/>
            <person name="Kohler A."/>
            <person name="Grigoriev I.V."/>
            <person name="Martin F.M."/>
            <person name="Hacquard S."/>
        </authorList>
    </citation>
    <scope>NUCLEOTIDE SEQUENCE</scope>
    <source>
        <strain evidence="11">MPI-CAGE-CH-0235</strain>
    </source>
</reference>
<dbReference type="FunFam" id="2.60.40.420:FF:000021">
    <property type="entry name" value="Extracellular dihydrogeodin oxidase/laccase"/>
    <property type="match status" value="1"/>
</dbReference>
<evidence type="ECO:0000313" key="11">
    <source>
        <dbReference type="EMBL" id="KAH7308600.1"/>
    </source>
</evidence>
<dbReference type="InterPro" id="IPR001117">
    <property type="entry name" value="Cu-oxidase_2nd"/>
</dbReference>
<evidence type="ECO:0000256" key="3">
    <source>
        <dbReference type="ARBA" id="ARBA00022729"/>
    </source>
</evidence>
<feature type="domain" description="Plastocyanin-like" evidence="9">
    <location>
        <begin position="437"/>
        <end position="554"/>
    </location>
</feature>
<dbReference type="InterPro" id="IPR008972">
    <property type="entry name" value="Cupredoxin"/>
</dbReference>
<evidence type="ECO:0000259" key="8">
    <source>
        <dbReference type="Pfam" id="PF00394"/>
    </source>
</evidence>
<dbReference type="OrthoDB" id="10255118at2759"/>
<evidence type="ECO:0000256" key="6">
    <source>
        <dbReference type="ARBA" id="ARBA00023180"/>
    </source>
</evidence>
<feature type="domain" description="Plastocyanin-like" evidence="8">
    <location>
        <begin position="200"/>
        <end position="335"/>
    </location>
</feature>
<evidence type="ECO:0000259" key="9">
    <source>
        <dbReference type="Pfam" id="PF07731"/>
    </source>
</evidence>
<feature type="domain" description="Plastocyanin-like" evidence="10">
    <location>
        <begin position="79"/>
        <end position="189"/>
    </location>
</feature>
<evidence type="ECO:0000256" key="4">
    <source>
        <dbReference type="ARBA" id="ARBA00023002"/>
    </source>
</evidence>
<keyword evidence="4" id="KW-0560">Oxidoreductase</keyword>
<evidence type="ECO:0000256" key="2">
    <source>
        <dbReference type="ARBA" id="ARBA00022723"/>
    </source>
</evidence>
<dbReference type="CDD" id="cd13854">
    <property type="entry name" value="CuRO_1_MaLCC_like"/>
    <property type="match status" value="1"/>
</dbReference>
<dbReference type="AlphaFoldDB" id="A0A8K0WME1"/>
<dbReference type="Pfam" id="PF00394">
    <property type="entry name" value="Cu-oxidase"/>
    <property type="match status" value="1"/>
</dbReference>
<proteinExistence type="inferred from homology"/>
<dbReference type="SUPFAM" id="SSF49503">
    <property type="entry name" value="Cupredoxins"/>
    <property type="match status" value="3"/>
</dbReference>
<feature type="signal peptide" evidence="7">
    <location>
        <begin position="1"/>
        <end position="25"/>
    </location>
</feature>
<comment type="similarity">
    <text evidence="1">Belongs to the multicopper oxidase family.</text>
</comment>
<gene>
    <name evidence="11" type="ORF">B0I35DRAFT_399023</name>
</gene>
<evidence type="ECO:0000259" key="10">
    <source>
        <dbReference type="Pfam" id="PF07732"/>
    </source>
</evidence>
<dbReference type="InterPro" id="IPR045087">
    <property type="entry name" value="Cu-oxidase_fam"/>
</dbReference>
<keyword evidence="12" id="KW-1185">Reference proteome</keyword>
<keyword evidence="5" id="KW-0186">Copper</keyword>
<dbReference type="CDD" id="cd13901">
    <property type="entry name" value="CuRO_3_MaLCC_like"/>
    <property type="match status" value="1"/>
</dbReference>
<keyword evidence="2" id="KW-0479">Metal-binding</keyword>
<dbReference type="InterPro" id="IPR002355">
    <property type="entry name" value="Cu_oxidase_Cu_BS"/>
</dbReference>
<keyword evidence="6" id="KW-0325">Glycoprotein</keyword>
<dbReference type="Proteomes" id="UP000813444">
    <property type="component" value="Unassembled WGS sequence"/>
</dbReference>
<sequence length="593" mass="66734">MMKSQVYQLVLLSTLLITWSQAILASDGFDNLNLEKWAPANYHERNEPPWNCGTDPLGPPPETGVVRRYNFTISRGLKSPDGVEKEMLLVNNQFPGPLIEANWGDIIEVHVHNKIENPQQGTSLHWHGLPQTRTPWYDGVPSIHQCPIAPGESFTYRFIAEVYGTTWWHAHYSAQYTDGAFGPLIIHGPRSAKYDIDVGPVLLSDYIHVDYHSYIMPIYQQPPEFPPIKNNLINGKMPYDCRLPTNDSRCTDDNIHQARFRFETGKIHLLRLINSGGSGIQKFSIDNHDLVVIANDFTAIEPYTTKVVTLGVGQRSDILVMANGKSTDAVWMRSELDVVCLDIPTIQPNATAPIYYTEADIEHLPTSSGAQWSSDGCGNEPLAKTVPLYPKTPPSPDLTLHVNMTLRLNNTGHLLFFMNNSTLYASYGEPILREAYNGRTDFANRPEWNVASTGNASTVRLILQTDFPIQHSMHLHGVSDFWVLAEGWGSWDGRIINPQNPQRRDVQQMLLGSPEMPSYMVIQWESTNPGVWPFHCHILIHSSTGLFMNFLQMPGAINDSMIPRVISETCEAWDRFAAENHVDQPDSGLRVPT</sequence>
<name>A0A8K0WME1_9HYPO</name>
<dbReference type="Pfam" id="PF07731">
    <property type="entry name" value="Cu-oxidase_2"/>
    <property type="match status" value="1"/>
</dbReference>
<evidence type="ECO:0000256" key="5">
    <source>
        <dbReference type="ARBA" id="ARBA00023008"/>
    </source>
</evidence>
<evidence type="ECO:0000256" key="7">
    <source>
        <dbReference type="SAM" id="SignalP"/>
    </source>
</evidence>
<feature type="chain" id="PRO_5035419753" evidence="7">
    <location>
        <begin position="26"/>
        <end position="593"/>
    </location>
</feature>
<evidence type="ECO:0000313" key="12">
    <source>
        <dbReference type="Proteomes" id="UP000813444"/>
    </source>
</evidence>